<evidence type="ECO:0000313" key="6">
    <source>
        <dbReference type="EMBL" id="MBM7815818.1"/>
    </source>
</evidence>
<dbReference type="EC" id="2.7.4.-" evidence="4"/>
<dbReference type="SUPFAM" id="SSF52540">
    <property type="entry name" value="P-loop containing nucleoside triphosphate hydrolases"/>
    <property type="match status" value="1"/>
</dbReference>
<evidence type="ECO:0000256" key="1">
    <source>
        <dbReference type="ARBA" id="ARBA00009924"/>
    </source>
</evidence>
<dbReference type="Proteomes" id="UP000235598">
    <property type="component" value="Unassembled WGS sequence"/>
</dbReference>
<dbReference type="GO" id="GO:0008976">
    <property type="term" value="F:polyphosphate kinase activity"/>
    <property type="evidence" value="ECO:0007669"/>
    <property type="project" value="UniProtKB-UniRule"/>
</dbReference>
<keyword evidence="3 4" id="KW-0418">Kinase</keyword>
<sequence>MHPHQKENLREYIDKLRTEGYTVVNGHTPDPDLIDPGGRAVETWREGYPYDTLMTRSEYEQEKYKLQIELLKFQYYGQDNGLRHVLVFEGRDAAGKGGTIKRFTEHLNPRAARVVALNKPTEQEMGQWYFQRYVKHLPTRGEIVMFDRSWYNRANVERVMGFCTDSQYEEFMVQAPLFEKMLVESGIHLTKFWFSVTEHEQRTRFAIRQIDPVRQWKLSPMDLESLGRWDDYTEAKEQTFLRTDTDHAPWITVKSNDKKRARLNAMRYFLNSVEYEGKDTSVVYPPDPKIVIRGRDAVGD</sequence>
<comment type="similarity">
    <text evidence="1 4">Belongs to the polyphosphate kinase 2 (PPK2) family. Class I subfamily.</text>
</comment>
<dbReference type="Pfam" id="PF03976">
    <property type="entry name" value="PPK2"/>
    <property type="match status" value="1"/>
</dbReference>
<comment type="function">
    <text evidence="4">Uses inorganic polyphosphate (polyP) as a donor to convert GDP to GTP or ADP to ATP.</text>
</comment>
<evidence type="ECO:0000256" key="2">
    <source>
        <dbReference type="ARBA" id="ARBA00022679"/>
    </source>
</evidence>
<dbReference type="PANTHER" id="PTHR34383:SF1">
    <property type="entry name" value="ADP-POLYPHOSPHATE PHOSPHOTRANSFERASE"/>
    <property type="match status" value="1"/>
</dbReference>
<dbReference type="EMBL" id="PNHK01000001">
    <property type="protein sequence ID" value="PMD05883.1"/>
    <property type="molecule type" value="Genomic_DNA"/>
</dbReference>
<evidence type="ECO:0000313" key="7">
    <source>
        <dbReference type="EMBL" id="PMD05883.1"/>
    </source>
</evidence>
<keyword evidence="9" id="KW-1185">Reference proteome</keyword>
<comment type="subunit">
    <text evidence="4">Homotetramer.</text>
</comment>
<dbReference type="InterPro" id="IPR027417">
    <property type="entry name" value="P-loop_NTPase"/>
</dbReference>
<evidence type="ECO:0000256" key="3">
    <source>
        <dbReference type="ARBA" id="ARBA00022777"/>
    </source>
</evidence>
<dbReference type="Proteomes" id="UP000809290">
    <property type="component" value="Unassembled WGS sequence"/>
</dbReference>
<feature type="domain" description="Polyphosphate kinase-2-related" evidence="5">
    <location>
        <begin position="56"/>
        <end position="279"/>
    </location>
</feature>
<accession>A0A2N6VPF1</accession>
<keyword evidence="2 4" id="KW-0808">Transferase</keyword>
<dbReference type="InterPro" id="IPR022486">
    <property type="entry name" value="PPK2_PA0141"/>
</dbReference>
<organism evidence="7 8">
    <name type="scientific">Brevibacterium paucivorans</name>
    <dbReference type="NCBI Taxonomy" id="170994"/>
    <lineage>
        <taxon>Bacteria</taxon>
        <taxon>Bacillati</taxon>
        <taxon>Actinomycetota</taxon>
        <taxon>Actinomycetes</taxon>
        <taxon>Micrococcales</taxon>
        <taxon>Brevibacteriaceae</taxon>
        <taxon>Brevibacterium</taxon>
    </lineage>
</organism>
<comment type="caution">
    <text evidence="7">The sequence shown here is derived from an EMBL/GenBank/DDBJ whole genome shotgun (WGS) entry which is preliminary data.</text>
</comment>
<dbReference type="NCBIfam" id="TIGR03707">
    <property type="entry name" value="PPK2_P_aer"/>
    <property type="match status" value="1"/>
</dbReference>
<evidence type="ECO:0000256" key="4">
    <source>
        <dbReference type="RuleBase" id="RU369062"/>
    </source>
</evidence>
<evidence type="ECO:0000313" key="9">
    <source>
        <dbReference type="Proteomes" id="UP000809290"/>
    </source>
</evidence>
<dbReference type="AlphaFoldDB" id="A0A2N6VPF1"/>
<dbReference type="OrthoDB" id="9775224at2"/>
<gene>
    <name evidence="7" type="primary">ppk2</name>
    <name evidence="7" type="ORF">CJ199_00255</name>
    <name evidence="6" type="ORF">JOE56_000512</name>
</gene>
<dbReference type="PANTHER" id="PTHR34383">
    <property type="entry name" value="POLYPHOSPHATE:AMP PHOSPHOTRANSFERASE-RELATED"/>
    <property type="match status" value="1"/>
</dbReference>
<dbReference type="RefSeq" id="WP_102237542.1">
    <property type="nucleotide sequence ID" value="NZ_BAAAIM010000001.1"/>
</dbReference>
<reference evidence="6 9" key="2">
    <citation type="submission" date="2021-01" db="EMBL/GenBank/DDBJ databases">
        <title>Sequencing the genomes of 1000 actinobacteria strains.</title>
        <authorList>
            <person name="Klenk H.-P."/>
        </authorList>
    </citation>
    <scope>NUCLEOTIDE SEQUENCE [LARGE SCALE GENOMIC DNA]</scope>
    <source>
        <strain evidence="6 9">DSM 13657</strain>
    </source>
</reference>
<dbReference type="EMBL" id="JAFBCP010000001">
    <property type="protein sequence ID" value="MBM7815818.1"/>
    <property type="molecule type" value="Genomic_DNA"/>
</dbReference>
<proteinExistence type="inferred from homology"/>
<dbReference type="GO" id="GO:0006793">
    <property type="term" value="P:phosphorus metabolic process"/>
    <property type="evidence" value="ECO:0007669"/>
    <property type="project" value="InterPro"/>
</dbReference>
<dbReference type="InterPro" id="IPR022488">
    <property type="entry name" value="PPK2-related"/>
</dbReference>
<evidence type="ECO:0000259" key="5">
    <source>
        <dbReference type="Pfam" id="PF03976"/>
    </source>
</evidence>
<evidence type="ECO:0000313" key="8">
    <source>
        <dbReference type="Proteomes" id="UP000235598"/>
    </source>
</evidence>
<reference evidence="7 8" key="1">
    <citation type="submission" date="2017-09" db="EMBL/GenBank/DDBJ databases">
        <title>Bacterial strain isolated from the female urinary microbiota.</title>
        <authorList>
            <person name="Thomas-White K."/>
            <person name="Kumar N."/>
            <person name="Forster S."/>
            <person name="Putonti C."/>
            <person name="Lawley T."/>
            <person name="Wolfe A.J."/>
        </authorList>
    </citation>
    <scope>NUCLEOTIDE SEQUENCE [LARGE SCALE GENOMIC DNA]</scope>
    <source>
        <strain evidence="7 8">UMB1301</strain>
    </source>
</reference>
<protein>
    <recommendedName>
        <fullName evidence="4">ADP/GDP-polyphosphate phosphotransferase</fullName>
        <ecNumber evidence="4">2.7.4.-</ecNumber>
    </recommendedName>
    <alternativeName>
        <fullName evidence="4">Polyphosphate kinase PPK2</fullName>
    </alternativeName>
</protein>
<name>A0A2N6VPF1_9MICO</name>
<dbReference type="Gene3D" id="3.40.50.300">
    <property type="entry name" value="P-loop containing nucleotide triphosphate hydrolases"/>
    <property type="match status" value="1"/>
</dbReference>